<sequence length="72" mass="8389">MSVNTDDVNLEQYNQLLEHTEIPEQDKVVIRQLIEQVETLTAENGRLRRTLLRVSSKNESKMSSKLKDALYE</sequence>
<name>A0A433YCZ9_9BACL</name>
<organism evidence="1 2">
    <name type="scientific">Paenibacillus anaericanus</name>
    <dbReference type="NCBI Taxonomy" id="170367"/>
    <lineage>
        <taxon>Bacteria</taxon>
        <taxon>Bacillati</taxon>
        <taxon>Bacillota</taxon>
        <taxon>Bacilli</taxon>
        <taxon>Bacillales</taxon>
        <taxon>Paenibacillaceae</taxon>
        <taxon>Paenibacillus</taxon>
    </lineage>
</organism>
<dbReference type="OrthoDB" id="2629881at2"/>
<dbReference type="RefSeq" id="WP_127190941.1">
    <property type="nucleotide sequence ID" value="NZ_RZNY01000003.1"/>
</dbReference>
<proteinExistence type="predicted"/>
<evidence type="ECO:0000313" key="1">
    <source>
        <dbReference type="EMBL" id="RUT47743.1"/>
    </source>
</evidence>
<keyword evidence="2" id="KW-1185">Reference proteome</keyword>
<comment type="caution">
    <text evidence="1">The sequence shown here is derived from an EMBL/GenBank/DDBJ whole genome shotgun (WGS) entry which is preliminary data.</text>
</comment>
<evidence type="ECO:0008006" key="3">
    <source>
        <dbReference type="Google" id="ProtNLM"/>
    </source>
</evidence>
<dbReference type="Proteomes" id="UP000279446">
    <property type="component" value="Unassembled WGS sequence"/>
</dbReference>
<accession>A0A433YCZ9</accession>
<protein>
    <recommendedName>
        <fullName evidence="3">Ni2+-binding GTPase</fullName>
    </recommendedName>
</protein>
<evidence type="ECO:0000313" key="2">
    <source>
        <dbReference type="Proteomes" id="UP000279446"/>
    </source>
</evidence>
<gene>
    <name evidence="1" type="ORF">EJP82_05020</name>
</gene>
<dbReference type="AlphaFoldDB" id="A0A433YCZ9"/>
<reference evidence="1 2" key="1">
    <citation type="submission" date="2018-12" db="EMBL/GenBank/DDBJ databases">
        <authorList>
            <person name="Sun L."/>
            <person name="Chen Z."/>
        </authorList>
    </citation>
    <scope>NUCLEOTIDE SEQUENCE [LARGE SCALE GENOMIC DNA]</scope>
    <source>
        <strain evidence="1 2">DSM 15890</strain>
    </source>
</reference>
<dbReference type="EMBL" id="RZNY01000003">
    <property type="protein sequence ID" value="RUT47743.1"/>
    <property type="molecule type" value="Genomic_DNA"/>
</dbReference>